<dbReference type="InterPro" id="IPR018649">
    <property type="entry name" value="SHOCT"/>
</dbReference>
<proteinExistence type="predicted"/>
<keyword evidence="1" id="KW-1133">Transmembrane helix</keyword>
<keyword evidence="1" id="KW-0472">Membrane</keyword>
<dbReference type="AlphaFoldDB" id="A0A2U0HY04"/>
<reference evidence="3 4" key="1">
    <citation type="submission" date="2018-04" db="EMBL/GenBank/DDBJ databases">
        <title>Marixanthomonas spongiae HN-E44 sp. nov., isolated from a marine sponge.</title>
        <authorList>
            <person name="Luo L."/>
            <person name="Zhuang L."/>
        </authorList>
    </citation>
    <scope>NUCLEOTIDE SEQUENCE [LARGE SCALE GENOMIC DNA]</scope>
    <source>
        <strain evidence="3 4">HN-E44</strain>
    </source>
</reference>
<keyword evidence="1" id="KW-0812">Transmembrane</keyword>
<evidence type="ECO:0000313" key="3">
    <source>
        <dbReference type="EMBL" id="PVW13744.1"/>
    </source>
</evidence>
<evidence type="ECO:0000313" key="4">
    <source>
        <dbReference type="Proteomes" id="UP000245962"/>
    </source>
</evidence>
<organism evidence="3 4">
    <name type="scientific">Marixanthomonas spongiae</name>
    <dbReference type="NCBI Taxonomy" id="2174845"/>
    <lineage>
        <taxon>Bacteria</taxon>
        <taxon>Pseudomonadati</taxon>
        <taxon>Bacteroidota</taxon>
        <taxon>Flavobacteriia</taxon>
        <taxon>Flavobacteriales</taxon>
        <taxon>Flavobacteriaceae</taxon>
        <taxon>Marixanthomonas</taxon>
    </lineage>
</organism>
<name>A0A2U0HY04_9FLAO</name>
<keyword evidence="4" id="KW-1185">Reference proteome</keyword>
<feature type="transmembrane region" description="Helical" evidence="1">
    <location>
        <begin position="6"/>
        <end position="23"/>
    </location>
</feature>
<evidence type="ECO:0000259" key="2">
    <source>
        <dbReference type="Pfam" id="PF09851"/>
    </source>
</evidence>
<dbReference type="Pfam" id="PF09851">
    <property type="entry name" value="SHOCT"/>
    <property type="match status" value="1"/>
</dbReference>
<dbReference type="EMBL" id="QEHR01000007">
    <property type="protein sequence ID" value="PVW13744.1"/>
    <property type="molecule type" value="Genomic_DNA"/>
</dbReference>
<dbReference type="RefSeq" id="WP_116694876.1">
    <property type="nucleotide sequence ID" value="NZ_QEHR01000007.1"/>
</dbReference>
<dbReference type="OrthoDB" id="5421551at2"/>
<sequence length="64" mass="7776">MMYEWDWLILLGVIILCIVIYSGRKQQKKKKRKDALKILDERYAKGEITKKEYLERKETINTDK</sequence>
<protein>
    <recommendedName>
        <fullName evidence="2">SHOCT domain-containing protein</fullName>
    </recommendedName>
</protein>
<gene>
    <name evidence="3" type="ORF">DDV96_11300</name>
</gene>
<feature type="domain" description="SHOCT" evidence="2">
    <location>
        <begin position="34"/>
        <end position="60"/>
    </location>
</feature>
<evidence type="ECO:0000256" key="1">
    <source>
        <dbReference type="SAM" id="Phobius"/>
    </source>
</evidence>
<accession>A0A2U0HY04</accession>
<dbReference type="Proteomes" id="UP000245962">
    <property type="component" value="Unassembled WGS sequence"/>
</dbReference>
<comment type="caution">
    <text evidence="3">The sequence shown here is derived from an EMBL/GenBank/DDBJ whole genome shotgun (WGS) entry which is preliminary data.</text>
</comment>